<sequence>MNSDSEEEAAGVLPEAIGEAANEGDFERVKAWLDGGSELAPRSVNDLDEDGWSLLLWASGGYGDVLTEDHVRIARYLVSRGARLDVASRVSGSTALHFASSSRGASPEYVSVLVAAGAQVNAEDNDEVRPLGRIISDTVPSQMHHVEIVKILLRSGATLDSACGAYHSFDDALRDCRRRDPTRYGEHTTAIEELVASVRQHGSWKAHCRAGHRQILRIRSLVAHGRAKLPRTRRRPRGHDARQQLALEFVLRQGDNGIVWNILSYWRETG</sequence>
<accession>A0A8J2WPF1</accession>
<dbReference type="EMBL" id="CAKKNE010000005">
    <property type="protein sequence ID" value="CAH0375546.1"/>
    <property type="molecule type" value="Genomic_DNA"/>
</dbReference>
<dbReference type="PROSITE" id="PS50297">
    <property type="entry name" value="ANK_REP_REGION"/>
    <property type="match status" value="1"/>
</dbReference>
<dbReference type="Proteomes" id="UP000789595">
    <property type="component" value="Unassembled WGS sequence"/>
</dbReference>
<evidence type="ECO:0000256" key="1">
    <source>
        <dbReference type="ARBA" id="ARBA00022737"/>
    </source>
</evidence>
<evidence type="ECO:0000313" key="6">
    <source>
        <dbReference type="Proteomes" id="UP000789595"/>
    </source>
</evidence>
<dbReference type="InterPro" id="IPR050745">
    <property type="entry name" value="Multifunctional_regulatory"/>
</dbReference>
<dbReference type="EMBL" id="CAKKNE010000001">
    <property type="protein sequence ID" value="CAH0363742.1"/>
    <property type="molecule type" value="Genomic_DNA"/>
</dbReference>
<keyword evidence="1" id="KW-0677">Repeat</keyword>
<dbReference type="PANTHER" id="PTHR24189">
    <property type="entry name" value="MYOTROPHIN"/>
    <property type="match status" value="1"/>
</dbReference>
<name>A0A8J2WPF1_9STRA</name>
<keyword evidence="6" id="KW-1185">Reference proteome</keyword>
<evidence type="ECO:0000313" key="5">
    <source>
        <dbReference type="EMBL" id="CAH0375546.1"/>
    </source>
</evidence>
<evidence type="ECO:0000256" key="2">
    <source>
        <dbReference type="ARBA" id="ARBA00023043"/>
    </source>
</evidence>
<dbReference type="AlphaFoldDB" id="A0A8J2WPF1"/>
<organism evidence="4 6">
    <name type="scientific">Pelagomonas calceolata</name>
    <dbReference type="NCBI Taxonomy" id="35677"/>
    <lineage>
        <taxon>Eukaryota</taxon>
        <taxon>Sar</taxon>
        <taxon>Stramenopiles</taxon>
        <taxon>Ochrophyta</taxon>
        <taxon>Pelagophyceae</taxon>
        <taxon>Pelagomonadales</taxon>
        <taxon>Pelagomonadaceae</taxon>
        <taxon>Pelagomonas</taxon>
    </lineage>
</organism>
<proteinExistence type="predicted"/>
<dbReference type="PROSITE" id="PS50088">
    <property type="entry name" value="ANK_REPEAT"/>
    <property type="match status" value="1"/>
</dbReference>
<dbReference type="Pfam" id="PF12796">
    <property type="entry name" value="Ank_2"/>
    <property type="match status" value="1"/>
</dbReference>
<evidence type="ECO:0000256" key="3">
    <source>
        <dbReference type="PROSITE-ProRule" id="PRU00023"/>
    </source>
</evidence>
<dbReference type="Gene3D" id="1.25.40.20">
    <property type="entry name" value="Ankyrin repeat-containing domain"/>
    <property type="match status" value="1"/>
</dbReference>
<keyword evidence="2 3" id="KW-0040">ANK repeat</keyword>
<protein>
    <submittedName>
        <fullName evidence="4">Uncharacterized protein</fullName>
    </submittedName>
</protein>
<dbReference type="InterPro" id="IPR036770">
    <property type="entry name" value="Ankyrin_rpt-contain_sf"/>
</dbReference>
<evidence type="ECO:0000313" key="4">
    <source>
        <dbReference type="EMBL" id="CAH0363742.1"/>
    </source>
</evidence>
<comment type="caution">
    <text evidence="4">The sequence shown here is derived from an EMBL/GenBank/DDBJ whole genome shotgun (WGS) entry which is preliminary data.</text>
</comment>
<feature type="repeat" description="ANK" evidence="3">
    <location>
        <begin position="91"/>
        <end position="125"/>
    </location>
</feature>
<dbReference type="InterPro" id="IPR002110">
    <property type="entry name" value="Ankyrin_rpt"/>
</dbReference>
<dbReference type="SMART" id="SM00248">
    <property type="entry name" value="ANK"/>
    <property type="match status" value="3"/>
</dbReference>
<gene>
    <name evidence="4" type="ORF">PECAL_1P00720</name>
    <name evidence="5" type="ORF">PECAL_5P00750</name>
</gene>
<dbReference type="SUPFAM" id="SSF48403">
    <property type="entry name" value="Ankyrin repeat"/>
    <property type="match status" value="1"/>
</dbReference>
<dbReference type="OrthoDB" id="47198at2759"/>
<reference evidence="4" key="1">
    <citation type="submission" date="2021-11" db="EMBL/GenBank/DDBJ databases">
        <authorList>
            <consortium name="Genoscope - CEA"/>
            <person name="William W."/>
        </authorList>
    </citation>
    <scope>NUCLEOTIDE SEQUENCE</scope>
</reference>